<dbReference type="OrthoDB" id="9782972at2"/>
<evidence type="ECO:0000313" key="4">
    <source>
        <dbReference type="Proteomes" id="UP000288058"/>
    </source>
</evidence>
<comment type="caution">
    <text evidence="3">The sequence shown here is derived from an EMBL/GenBank/DDBJ whole genome shotgun (WGS) entry which is preliminary data.</text>
</comment>
<dbReference type="InterPro" id="IPR032466">
    <property type="entry name" value="Metal_Hydrolase"/>
</dbReference>
<protein>
    <submittedName>
        <fullName evidence="3">Amidohydrolase</fullName>
    </submittedName>
</protein>
<dbReference type="SUPFAM" id="SSF51338">
    <property type="entry name" value="Composite domain of metallo-dependent hydrolases"/>
    <property type="match status" value="1"/>
</dbReference>
<feature type="chain" id="PRO_5019076477" evidence="1">
    <location>
        <begin position="21"/>
        <end position="424"/>
    </location>
</feature>
<dbReference type="InterPro" id="IPR011059">
    <property type="entry name" value="Metal-dep_hydrolase_composite"/>
</dbReference>
<organism evidence="3 4">
    <name type="scientific">Idiomarina ramblicola</name>
    <dbReference type="NCBI Taxonomy" id="263724"/>
    <lineage>
        <taxon>Bacteria</taxon>
        <taxon>Pseudomonadati</taxon>
        <taxon>Pseudomonadota</taxon>
        <taxon>Gammaproteobacteria</taxon>
        <taxon>Alteromonadales</taxon>
        <taxon>Idiomarinaceae</taxon>
        <taxon>Idiomarina</taxon>
    </lineage>
</organism>
<name>A0A432YUJ8_9GAMM</name>
<dbReference type="GO" id="GO:0016810">
    <property type="term" value="F:hydrolase activity, acting on carbon-nitrogen (but not peptide) bonds"/>
    <property type="evidence" value="ECO:0007669"/>
    <property type="project" value="InterPro"/>
</dbReference>
<dbReference type="AlphaFoldDB" id="A0A432YUJ8"/>
<dbReference type="CDD" id="cd01299">
    <property type="entry name" value="Met_dep_hydrolase_A"/>
    <property type="match status" value="1"/>
</dbReference>
<dbReference type="SUPFAM" id="SSF51556">
    <property type="entry name" value="Metallo-dependent hydrolases"/>
    <property type="match status" value="1"/>
</dbReference>
<keyword evidence="1" id="KW-0732">Signal</keyword>
<gene>
    <name evidence="3" type="ORF">CWI78_10815</name>
</gene>
<feature type="domain" description="Amidohydrolase-related" evidence="2">
    <location>
        <begin position="73"/>
        <end position="420"/>
    </location>
</feature>
<dbReference type="PANTHER" id="PTHR43135:SF3">
    <property type="entry name" value="ALPHA-D-RIBOSE 1-METHYLPHOSPHONATE 5-TRIPHOSPHATE DIPHOSPHATASE"/>
    <property type="match status" value="1"/>
</dbReference>
<sequence length="424" mass="45084">MLKKIAIGLTVALAGHSAQAGEWLHCGNVFDSESGRLAGERYIEVTDNKITAVKVNEPGGDVSVTDLSSHTCLPGFIDLHVHLDGQSGPNSYIKQFTENPADLALKAQHFGMKTLNAGFTTVRNPGDSDNVTIALRNAVNAGVVDGPRIYSAGKSLATTGGHADPTNGWKEELMGRPTPKDGVINSAADAREAVRQHYKDGADFIKITATGGVLSMASSGDNPQFTDDELKALVDIADDYNFHVAAHAHGKAGMLRAVKAGIASVEHGTYMDDEVIAAMKEHGTYLVPTILAGKFVAEKAEIDGYFPDVVRPKARAIGPQIQDTFAKAYKAGVNFAFGTDSGVSAHGDNALEFQYMVEAGVPEAEAIQSATITAAEFLKNDNIGRIEEGKLADIVAVKGNPLDDITLLQNVHFVMKDGKVYKHQ</sequence>
<evidence type="ECO:0000313" key="3">
    <source>
        <dbReference type="EMBL" id="RUO66993.1"/>
    </source>
</evidence>
<dbReference type="InterPro" id="IPR057744">
    <property type="entry name" value="OTAase-like"/>
</dbReference>
<keyword evidence="4" id="KW-1185">Reference proteome</keyword>
<reference evidence="4" key="1">
    <citation type="journal article" date="2018" name="Front. Microbiol.">
        <title>Genome-Based Analysis Reveals the Taxonomy and Diversity of the Family Idiomarinaceae.</title>
        <authorList>
            <person name="Liu Y."/>
            <person name="Lai Q."/>
            <person name="Shao Z."/>
        </authorList>
    </citation>
    <scope>NUCLEOTIDE SEQUENCE [LARGE SCALE GENOMIC DNA]</scope>
    <source>
        <strain evidence="4">R22</strain>
    </source>
</reference>
<evidence type="ECO:0000256" key="1">
    <source>
        <dbReference type="SAM" id="SignalP"/>
    </source>
</evidence>
<proteinExistence type="predicted"/>
<dbReference type="Gene3D" id="3.20.20.140">
    <property type="entry name" value="Metal-dependent hydrolases"/>
    <property type="match status" value="1"/>
</dbReference>
<feature type="signal peptide" evidence="1">
    <location>
        <begin position="1"/>
        <end position="20"/>
    </location>
</feature>
<dbReference type="EMBL" id="PIQC01000008">
    <property type="protein sequence ID" value="RUO66993.1"/>
    <property type="molecule type" value="Genomic_DNA"/>
</dbReference>
<dbReference type="InterPro" id="IPR051781">
    <property type="entry name" value="Metallo-dep_Hydrolase"/>
</dbReference>
<keyword evidence="3" id="KW-0378">Hydrolase</keyword>
<dbReference type="RefSeq" id="WP_126782823.1">
    <property type="nucleotide sequence ID" value="NZ_PIQC01000008.1"/>
</dbReference>
<evidence type="ECO:0000259" key="2">
    <source>
        <dbReference type="Pfam" id="PF01979"/>
    </source>
</evidence>
<dbReference type="Gene3D" id="2.30.40.10">
    <property type="entry name" value="Urease, subunit C, domain 1"/>
    <property type="match status" value="1"/>
</dbReference>
<accession>A0A432YUJ8</accession>
<dbReference type="PANTHER" id="PTHR43135">
    <property type="entry name" value="ALPHA-D-RIBOSE 1-METHYLPHOSPHONATE 5-TRIPHOSPHATE DIPHOSPHATASE"/>
    <property type="match status" value="1"/>
</dbReference>
<dbReference type="InterPro" id="IPR006680">
    <property type="entry name" value="Amidohydro-rel"/>
</dbReference>
<dbReference type="Proteomes" id="UP000288058">
    <property type="component" value="Unassembled WGS sequence"/>
</dbReference>
<dbReference type="Pfam" id="PF01979">
    <property type="entry name" value="Amidohydro_1"/>
    <property type="match status" value="1"/>
</dbReference>